<dbReference type="PANTHER" id="PTHR33695:SF1">
    <property type="entry name" value="LIPOPROTEIN SIGNAL PEPTIDASE"/>
    <property type="match status" value="1"/>
</dbReference>
<evidence type="ECO:0000256" key="3">
    <source>
        <dbReference type="ARBA" id="ARBA00022670"/>
    </source>
</evidence>
<name>A0ABW5BE57_9PROT</name>
<proteinExistence type="inferred from homology"/>
<sequence>MILRALILALIIVGLDQASKWFILLEVMNPPRVIEVTEFFNLVLTYNTGVSFGLFGSDSEWRPFLLAGVAFVIVIGLFVWLSKEPTKMIAVSVGLISGGAIGNVIDRLVHVGVVDFLSFSISWLPWQMFNPWPAFNLADSIIFVGVLVLLYDGLFLTSSKGNK</sequence>
<dbReference type="PRINTS" id="PR00781">
    <property type="entry name" value="LIPOSIGPTASE"/>
</dbReference>
<evidence type="ECO:0000313" key="13">
    <source>
        <dbReference type="Proteomes" id="UP001597294"/>
    </source>
</evidence>
<comment type="subcellular location">
    <subcellularLocation>
        <location evidence="9">Cell membrane</location>
        <topology evidence="9">Multi-pass membrane protein</topology>
    </subcellularLocation>
</comment>
<feature type="transmembrane region" description="Helical" evidence="9">
    <location>
        <begin position="134"/>
        <end position="156"/>
    </location>
</feature>
<comment type="caution">
    <text evidence="9">Lacks conserved residue(s) required for the propagation of feature annotation.</text>
</comment>
<comment type="function">
    <text evidence="9 10">This protein specifically catalyzes the removal of signal peptides from prolipoproteins.</text>
</comment>
<dbReference type="EC" id="3.4.23.36" evidence="9"/>
<reference evidence="13" key="1">
    <citation type="journal article" date="2019" name="Int. J. Syst. Evol. Microbiol.">
        <title>The Global Catalogue of Microorganisms (GCM) 10K type strain sequencing project: providing services to taxonomists for standard genome sequencing and annotation.</title>
        <authorList>
            <consortium name="The Broad Institute Genomics Platform"/>
            <consortium name="The Broad Institute Genome Sequencing Center for Infectious Disease"/>
            <person name="Wu L."/>
            <person name="Ma J."/>
        </authorList>
    </citation>
    <scope>NUCLEOTIDE SEQUENCE [LARGE SCALE GENOMIC DNA]</scope>
    <source>
        <strain evidence="13">CGMCC 4.7192</strain>
    </source>
</reference>
<keyword evidence="4 9" id="KW-0812">Transmembrane</keyword>
<evidence type="ECO:0000256" key="2">
    <source>
        <dbReference type="ARBA" id="ARBA00022475"/>
    </source>
</evidence>
<evidence type="ECO:0000256" key="7">
    <source>
        <dbReference type="ARBA" id="ARBA00022989"/>
    </source>
</evidence>
<dbReference type="GO" id="GO:0004190">
    <property type="term" value="F:aspartic-type endopeptidase activity"/>
    <property type="evidence" value="ECO:0007669"/>
    <property type="project" value="UniProtKB-EC"/>
</dbReference>
<feature type="transmembrane region" description="Helical" evidence="9">
    <location>
        <begin position="61"/>
        <end position="81"/>
    </location>
</feature>
<evidence type="ECO:0000256" key="5">
    <source>
        <dbReference type="ARBA" id="ARBA00022750"/>
    </source>
</evidence>
<gene>
    <name evidence="9 12" type="primary">lspA</name>
    <name evidence="12" type="ORF">ACFSKO_02130</name>
</gene>
<organism evidence="12 13">
    <name type="scientific">Kiloniella antarctica</name>
    <dbReference type="NCBI Taxonomy" id="1550907"/>
    <lineage>
        <taxon>Bacteria</taxon>
        <taxon>Pseudomonadati</taxon>
        <taxon>Pseudomonadota</taxon>
        <taxon>Alphaproteobacteria</taxon>
        <taxon>Rhodospirillales</taxon>
        <taxon>Kiloniellaceae</taxon>
        <taxon>Kiloniella</taxon>
    </lineage>
</organism>
<keyword evidence="7 9" id="KW-1133">Transmembrane helix</keyword>
<comment type="similarity">
    <text evidence="1 9 11">Belongs to the peptidase A8 family.</text>
</comment>
<dbReference type="PROSITE" id="PS00855">
    <property type="entry name" value="SPASE_II"/>
    <property type="match status" value="1"/>
</dbReference>
<dbReference type="NCBIfam" id="TIGR00077">
    <property type="entry name" value="lspA"/>
    <property type="match status" value="1"/>
</dbReference>
<dbReference type="RefSeq" id="WP_380247921.1">
    <property type="nucleotide sequence ID" value="NZ_JBHUII010000001.1"/>
</dbReference>
<evidence type="ECO:0000313" key="12">
    <source>
        <dbReference type="EMBL" id="MFD2204388.1"/>
    </source>
</evidence>
<evidence type="ECO:0000256" key="9">
    <source>
        <dbReference type="HAMAP-Rule" id="MF_00161"/>
    </source>
</evidence>
<dbReference type="EMBL" id="JBHUII010000001">
    <property type="protein sequence ID" value="MFD2204388.1"/>
    <property type="molecule type" value="Genomic_DNA"/>
</dbReference>
<keyword evidence="6 9" id="KW-0378">Hydrolase</keyword>
<keyword evidence="13" id="KW-1185">Reference proteome</keyword>
<dbReference type="Pfam" id="PF01252">
    <property type="entry name" value="Peptidase_A8"/>
    <property type="match status" value="1"/>
</dbReference>
<evidence type="ECO:0000256" key="10">
    <source>
        <dbReference type="RuleBase" id="RU000594"/>
    </source>
</evidence>
<protein>
    <recommendedName>
        <fullName evidence="9">Lipoprotein signal peptidase</fullName>
        <ecNumber evidence="9">3.4.23.36</ecNumber>
    </recommendedName>
    <alternativeName>
        <fullName evidence="9">Prolipoprotein signal peptidase</fullName>
    </alternativeName>
    <alternativeName>
        <fullName evidence="9">Signal peptidase II</fullName>
        <shortName evidence="9">SPase II</shortName>
    </alternativeName>
</protein>
<dbReference type="Proteomes" id="UP001597294">
    <property type="component" value="Unassembled WGS sequence"/>
</dbReference>
<keyword evidence="8 9" id="KW-0472">Membrane</keyword>
<evidence type="ECO:0000256" key="4">
    <source>
        <dbReference type="ARBA" id="ARBA00022692"/>
    </source>
</evidence>
<comment type="catalytic activity">
    <reaction evidence="9 10">
        <text>Release of signal peptides from bacterial membrane prolipoproteins. Hydrolyzes -Xaa-Yaa-Zaa-|-(S,diacylglyceryl)Cys-, in which Xaa is hydrophobic (preferably Leu), and Yaa (Ala or Ser) and Zaa (Gly or Ala) have small, neutral side chains.</text>
        <dbReference type="EC" id="3.4.23.36"/>
    </reaction>
</comment>
<feature type="active site" evidence="9">
    <location>
        <position position="139"/>
    </location>
</feature>
<evidence type="ECO:0000256" key="11">
    <source>
        <dbReference type="RuleBase" id="RU004181"/>
    </source>
</evidence>
<evidence type="ECO:0000256" key="1">
    <source>
        <dbReference type="ARBA" id="ARBA00006139"/>
    </source>
</evidence>
<feature type="transmembrane region" description="Helical" evidence="9">
    <location>
        <begin position="88"/>
        <end position="105"/>
    </location>
</feature>
<keyword evidence="5 9" id="KW-0064">Aspartyl protease</keyword>
<evidence type="ECO:0000256" key="6">
    <source>
        <dbReference type="ARBA" id="ARBA00022801"/>
    </source>
</evidence>
<accession>A0ABW5BE57</accession>
<dbReference type="PANTHER" id="PTHR33695">
    <property type="entry name" value="LIPOPROTEIN SIGNAL PEPTIDASE"/>
    <property type="match status" value="1"/>
</dbReference>
<feature type="active site" evidence="9">
    <location>
        <position position="115"/>
    </location>
</feature>
<dbReference type="InterPro" id="IPR001872">
    <property type="entry name" value="Peptidase_A8"/>
</dbReference>
<comment type="pathway">
    <text evidence="9">Protein modification; lipoprotein biosynthesis (signal peptide cleavage).</text>
</comment>
<dbReference type="HAMAP" id="MF_00161">
    <property type="entry name" value="LspA"/>
    <property type="match status" value="1"/>
</dbReference>
<evidence type="ECO:0000256" key="8">
    <source>
        <dbReference type="ARBA" id="ARBA00023136"/>
    </source>
</evidence>
<keyword evidence="2 9" id="KW-1003">Cell membrane</keyword>
<keyword evidence="3 9" id="KW-0645">Protease</keyword>
<comment type="caution">
    <text evidence="12">The sequence shown here is derived from an EMBL/GenBank/DDBJ whole genome shotgun (WGS) entry which is preliminary data.</text>
</comment>